<dbReference type="PROSITE" id="PS00606">
    <property type="entry name" value="KS3_1"/>
    <property type="match status" value="2"/>
</dbReference>
<name>A0ABT7A856_9ACTN</name>
<dbReference type="PROSITE" id="PS52019">
    <property type="entry name" value="PKS_MFAS_DH"/>
    <property type="match status" value="2"/>
</dbReference>
<dbReference type="SMART" id="SM00827">
    <property type="entry name" value="PKS_AT"/>
    <property type="match status" value="3"/>
</dbReference>
<dbReference type="InterPro" id="IPR016039">
    <property type="entry name" value="Thiolase-like"/>
</dbReference>
<dbReference type="InterPro" id="IPR042104">
    <property type="entry name" value="PKS_dehydratase_sf"/>
</dbReference>
<dbReference type="Pfam" id="PF00550">
    <property type="entry name" value="PP-binding"/>
    <property type="match status" value="2"/>
</dbReference>
<feature type="compositionally biased region" description="Low complexity" evidence="9">
    <location>
        <begin position="2365"/>
        <end position="2374"/>
    </location>
</feature>
<evidence type="ECO:0000256" key="7">
    <source>
        <dbReference type="ARBA" id="ARBA00023315"/>
    </source>
</evidence>
<dbReference type="Gene3D" id="3.40.50.720">
    <property type="entry name" value="NAD(P)-binding Rossmann-like Domain"/>
    <property type="match status" value="2"/>
</dbReference>
<dbReference type="SUPFAM" id="SSF55048">
    <property type="entry name" value="Probable ACP-binding domain of malonyl-CoA ACP transacylase"/>
    <property type="match status" value="3"/>
</dbReference>
<evidence type="ECO:0000256" key="2">
    <source>
        <dbReference type="ARBA" id="ARBA00022450"/>
    </source>
</evidence>
<dbReference type="Pfam" id="PF00698">
    <property type="entry name" value="Acyl_transf_1"/>
    <property type="match status" value="3"/>
</dbReference>
<dbReference type="InterPro" id="IPR020807">
    <property type="entry name" value="PKS_DH"/>
</dbReference>
<dbReference type="SUPFAM" id="SSF53901">
    <property type="entry name" value="Thiolase-like"/>
    <property type="match status" value="3"/>
</dbReference>
<dbReference type="Pfam" id="PF16197">
    <property type="entry name" value="KAsynt_C_assoc"/>
    <property type="match status" value="3"/>
</dbReference>
<dbReference type="InterPro" id="IPR018201">
    <property type="entry name" value="Ketoacyl_synth_AS"/>
</dbReference>
<dbReference type="InterPro" id="IPR014030">
    <property type="entry name" value="Ketoacyl_synth_N"/>
</dbReference>
<gene>
    <name evidence="13" type="ORF">NMN56_037145</name>
</gene>
<feature type="compositionally biased region" description="Polar residues" evidence="9">
    <location>
        <begin position="2377"/>
        <end position="2386"/>
    </location>
</feature>
<keyword evidence="2" id="KW-0596">Phosphopantetheine</keyword>
<comment type="caution">
    <text evidence="13">The sequence shown here is derived from an EMBL/GenBank/DDBJ whole genome shotgun (WGS) entry which is preliminary data.</text>
</comment>
<evidence type="ECO:0000256" key="4">
    <source>
        <dbReference type="ARBA" id="ARBA00022679"/>
    </source>
</evidence>
<keyword evidence="5" id="KW-0045">Antibiotic biosynthesis</keyword>
<dbReference type="InterPro" id="IPR050091">
    <property type="entry name" value="PKS_NRPS_Biosynth_Enz"/>
</dbReference>
<dbReference type="Pfam" id="PF02801">
    <property type="entry name" value="Ketoacyl-synt_C"/>
    <property type="match status" value="3"/>
</dbReference>
<dbReference type="Pfam" id="PF14765">
    <property type="entry name" value="PS-DH"/>
    <property type="match status" value="2"/>
</dbReference>
<organism evidence="13 14">
    <name type="scientific">Streptomyces iconiensis</name>
    <dbReference type="NCBI Taxonomy" id="1384038"/>
    <lineage>
        <taxon>Bacteria</taxon>
        <taxon>Bacillati</taxon>
        <taxon>Actinomycetota</taxon>
        <taxon>Actinomycetes</taxon>
        <taxon>Kitasatosporales</taxon>
        <taxon>Streptomycetaceae</taxon>
        <taxon>Streptomyces</taxon>
    </lineage>
</organism>
<dbReference type="SMART" id="SM00825">
    <property type="entry name" value="PKS_KS"/>
    <property type="match status" value="3"/>
</dbReference>
<feature type="active site" description="Proton donor; for dehydratase activity" evidence="8">
    <location>
        <position position="2142"/>
    </location>
</feature>
<sequence>MPNDHTTADGKSTRPATLGDPGNRPGDPPSPALGAAGPIAVIGLACRLPKAPDVAAFGRLLALGEHAVGEPPAGRWAEDAPRFGAFLDEVDRFDAAFFGVSPREAEAMDPQQRLMLELGWEALEEAGIVPARLAGSRTSVFASAIWDDYAALHHRRGRSPSRYAVTGLHRSLLANRLSYALGLTGPSMTVDTAQSSSLVAVHLACESLRRGETDLAVVGGVNLILSPDSSERSAGFGALSPDGRCFTFDERANGYVRGEGGAAVVLKPLEHARADGDRVHCVILGSAVNNDGASQGLTVPDRAAQEAVLRAAHARAGTSPRSVGYVELHGTGTPVGDPVEAAALGAVLGHDRPAGSPLLVGSAKTNVGHLEGAAGLVGLVKTALSIARRKLPPSLNFRSPHPDIPLTELGLRVVTEETPWPVPAGGQEAGGELIAGVSSFGMGGTNCHMVLAGPADEPAPEPSANDLAEVGSTVLWPVSGRGRAALREQAARLLGHLVSVEGAATRPSDTAYSLATTRTHFEDRAVVLGDGRDQALEALDALTQGREHPALIQTTTPPTPTPRTAFLFTGQGSQHPQMGRELYDTYPHFAHALNHTCDALDPHLPHPLRDILFAPPHTEKAALLNQTQYTQPALFALETALHHLLTHWGIHPHYLTGHSIGELTAAHTAGVLNLTDAATLVTTRARLMQTAPTGGTMIAIEATEEETLPLLTPNLTIAAINTPHSLVISGNTDEAHHLAHTLTTQGRKTKQLTVSHAFHSPHMDPILNEFHQTATTLTYHPPHTPIISNLTGTLATTEQLTNPTYWTQHIRHPVRFNDTIQTLHNHHTTTLIELGPDAALTGMARDSLQESGQALLASMRRGRPEPSTLLAAVAGAHTHGTPVDWSNIPEVGRGRAVALPTYAFQRERHWLDTRSETSAPAAGPDSDSDTAPRTDTAPPAAAHSTEGPQSLAATPTDLLDLVLAQVAIVLGHVTADSVDADHAFKDLGFDSLSGVELRDRLQTATGLSLPSALVYNHPTPTAVVRLLRERLSGEGRTDAGPIPGRPVPAADDPIAIVGMACRYPGGVASPEDLWSLVRSGTDAIGPFPTDRGWDLAALYDPDPAVPGTTYVREGGFLAAAGDFDPAAFGISPREATAMDPQQRLLLETSWEALEHAGIAPDSLRGSLSGVFVGCTAQDYGPRLDEAADGFDGYLLTGGTTSVASGRLAYTFGFEGPAVTVDTACSSSLVALHLAAQALRQGDCDMALVGGATVMATPGMFLEFSRQRGLAPDARCKPFAAAADGTAWSEGVAMLLVERLSHARRNGHRVLATVRGSAINQDGASNGLTAPSGPSQERVIRQALANAGLTAPEVDAMEAHGTGTRLGDPIEAEALLATYGSDRPAGQPLRVGSLKSNIGHAQAAAGVGGVIKMVMAMRDGLLPRTLHVDEPTPHVDWSTGAVSLLTEEAEWPDNGQPRRAAVSSFGISGTNAHVILEEADEPSAERREPAAAPRLWPLSGHSEDALREQARRLGAYVRRHPGTESAAVGGALAAGRAVLDHRAVVLGDERDQALEALDALTQGREHPALIQTTTPPTPTPRTAFLFTGQGSQHPQMGRELYDTYPHFAHALNHTCDALDPHLPHPLRDILFAPPHTEKAALLNQTQYTQPALFALETALHHLLTHWGIHPHYLTGHSIGELTAAHTAGVLNLTDAATLVTTRARLMQTAPTGGTMIAIEATEEETLPLLTPNLTLADINTPHSLVISGNTDEAHHLAHTLTTQGRKTKQLTVSHAFHSPHMDPILNEFHQTATTLTYHPPHTPIISNLTGTLATTEQLTNPTYWTQHIRHPVRFNDTIQTLHNHHTTTLIELGPDAALTALVAGAVPVLRKGRPAVKTLATALATACAQGAELDHETMLGQPGTPVDLPTYGFQRQRYWMLPPSRSSGPGALGLEAAGHPVLVASVELAEDGGMLLTGVISPDTQPWTADHEILGTVLLPGTAFLEFALKAGEHAGTPRVEELTLEAPLILSADAGPLDLQLSVGPPAPDGTRACAVHSRPVREHGEWLRHASGLLSPASEAAHTTTEPAAWPPSGAEPITPDALYSRLSDLGYSYGPGFRCALSAWRRGEELFAGLTLPEELRSPDGEAGADEFLLHPALLDAALHPLVMREATETDRPLPFVWSGVELWATGARTLRVRWAPATSGGTALSASDEAGRPVLTAESLVLRPLAAESLGTHGPTGQLHRVSWRTPAPTTGSGGPATPPAGPLPQDTALAPDDCAVRALLEGTGEGRSVASLVAVPVPAGRQATAFVLRLMREWLDDERSADARLVFLTRGAVAAVEEDAVTDPWSSAVWGLVRSARAEHPTRFAVADLDEFAAAGPDAAAAGPDGTEPTPSAGSGTDQAPCPDSGALAALPLLAAYVAAEPELAVRAGNLLVPRLVLATSATGPAAPMPPDSAGSSRYTDRTVLVTGGTGGLGRRVVRHLVERHGARHLLLLSRSGEQAPGAAALARDMSELGAEIRFVSCDTADRDALARVLGSVPDRQPLGAVFHLAGVLDDGTVAALSTERLDTVLRPKADTACHLHELTRERTPALDDFVLFSSVTGITGTAGQGNYAAANAYLDGLAQERHALGLPATSLAWGLWTEADGMAGGLSATEQARWSRSGIAPLAVQPSLDLLDAALAAPDEPALVPVRVNPGALGVRAETESLPPVLRDLVRVRRPRAGSTDERGGTDGSWAQLTAALSAAEQNRAAEELVRTTVAAVLGHAAPSAIDTGRAFKELGFDSLTGVELRNRLSTATGLRLPATTVFDHPTAASLSAYLLSLLPGAAHADGHAIPTGTAGAADSADPVVIVGMACRYPGSVASPKDLWDLVASGSDAIGPFPANRGWDLDGLYDPDPERTGKSYAREGGFLYEAGDFDAEFFGISPREAMATDPQQRLLLETAWETFEQAGIDPGTVRGSRTGVFAGVMYSDYGSGLLQAPEELEGYLLTGNTSSVISGRLSYTFDLEGPAVTVDTACSSSLVALHLAAQALRSGECDLALAGGVTVMARPDTFVEFSRQRGLSPDGRCKAFAAAADGTGWSEGAGLLLVERLSDARRNGHQILAVVRGTAVNQDGASNGLTAPNGPSQQRVIRQALHNAGLDPADIDTVEAHGTGTKLGDPIEAQALLATYGQDRPAEEPLYLGSLKSNIGHTQAAAGVAGIIKMIMAMRHELLPRTLHIDEPTPHVDWESGAVQLLDEAREWPRNGHPRRAAVSSFGISGTNAHVVLEEAPNQPEPISGEALDRPEPTADEASDRSESAPAVTPLTPWPLSGHTEQALRDQARRLSSFLCESPDAPPAAIGHALATGRAALGHRAVVLPADPDEALRALTALAEGREDPAVVRGSAENTGGTAFLFTGQGSQRPGMGAQLHAAHPVFATAFDNACAALDPHLDRPLRDIVLAAPDTEEATLLNETQYTQPALFAHETALYQLLQHHGVTPDFVAGHSLGEVTAAHVAGVLSLEDAALLVAVRGRLMQAARCGGAMIAVEASEDEMVPRLTGGVSLAALNSTTSLVISGDPEAAHGIARSFAEQGRRTRPLNVSHAFHSPHMDSVLDEFQAAVATLEFHPPHTPVISNVTGALATAEELMDPGYWARHIRLPVRFHDTVRALQEEHGVSTLLEVGPDAALAALVPDVIPSLRRGHDERHGFLTALARLQVLGVPVDWRLFYPGAYDRVELPSYAFQHSGYWLDPYAPTPPGTGPVLGVPTELAEDGGLLFAGTVGTDTVPWLADHTVGGVTLAPGSFLVGLALDAGAHAGCPVVDELTLEAPLVLPAEGAVPVQVTVGGPAEDGRRTLAVHARGARDERWVRHAVGALAPAGAAPAATADSVWPPDGATPADPESVYARLAALGYGYGPAFRNLSAVWRAGETLFAEVRLSGDTSAADDRFALHPALLDAALHLLPLEGEEAVRLPFSWTGVRLHASGATELRVRLEPLSAHTTAIVLTDTTGQLVGSVDSLALRTPPEGALEAASATSGKPLYQVRWVAPSTPSPDTDEASWCAFEDLAGDTAVPPFAVARIGPSGSARAAARHALALAQEWVADERYADSCLAVVTSGALAAVPGEAVRDLPAASVWGLVRSAQSEHPGRFVLIDTDDTTESHTALNTALNTNEPQLALRNGHILLPRLTPPPTPTPATGPGTET</sequence>
<feature type="region of interest" description="Disordered" evidence="9">
    <location>
        <begin position="2365"/>
        <end position="2389"/>
    </location>
</feature>
<evidence type="ECO:0000256" key="6">
    <source>
        <dbReference type="ARBA" id="ARBA00023268"/>
    </source>
</evidence>
<comment type="pathway">
    <text evidence="1">Antibiotic biosynthesis.</text>
</comment>
<dbReference type="PROSITE" id="PS52004">
    <property type="entry name" value="KS3_2"/>
    <property type="match status" value="3"/>
</dbReference>
<dbReference type="InterPro" id="IPR055123">
    <property type="entry name" value="SpnB-like_Rossmann"/>
</dbReference>
<accession>A0ABT7A856</accession>
<dbReference type="SMART" id="SM00822">
    <property type="entry name" value="PKS_KR"/>
    <property type="match status" value="1"/>
</dbReference>
<feature type="region of interest" description="Disordered" evidence="9">
    <location>
        <begin position="1"/>
        <end position="32"/>
    </location>
</feature>
<feature type="region of interest" description="N-terminal hotdog fold" evidence="8">
    <location>
        <begin position="3733"/>
        <end position="3855"/>
    </location>
</feature>
<feature type="region of interest" description="C-terminal hotdog fold" evidence="8">
    <location>
        <begin position="2076"/>
        <end position="2218"/>
    </location>
</feature>
<dbReference type="InterPro" id="IPR032821">
    <property type="entry name" value="PKS_assoc"/>
</dbReference>
<feature type="domain" description="Ketosynthase family 3 (KS3)" evidence="11">
    <location>
        <begin position="2834"/>
        <end position="3260"/>
    </location>
</feature>
<dbReference type="Gene3D" id="1.10.1200.10">
    <property type="entry name" value="ACP-like"/>
    <property type="match status" value="2"/>
</dbReference>
<dbReference type="SUPFAM" id="SSF47336">
    <property type="entry name" value="ACP-like"/>
    <property type="match status" value="2"/>
</dbReference>
<dbReference type="InterPro" id="IPR009081">
    <property type="entry name" value="PP-bd_ACP"/>
</dbReference>
<keyword evidence="14" id="KW-1185">Reference proteome</keyword>
<feature type="region of interest" description="C-terminal hotdog fold" evidence="8">
    <location>
        <begin position="3868"/>
        <end position="4003"/>
    </location>
</feature>
<protein>
    <submittedName>
        <fullName evidence="13">SDR family NAD(P)-dependent oxidoreductase</fullName>
    </submittedName>
</protein>
<feature type="domain" description="Carrier" evidence="10">
    <location>
        <begin position="956"/>
        <end position="1031"/>
    </location>
</feature>
<evidence type="ECO:0000256" key="3">
    <source>
        <dbReference type="ARBA" id="ARBA00022553"/>
    </source>
</evidence>
<dbReference type="InterPro" id="IPR036291">
    <property type="entry name" value="NAD(P)-bd_dom_sf"/>
</dbReference>
<dbReference type="SMART" id="SM00826">
    <property type="entry name" value="PKS_DH"/>
    <property type="match status" value="2"/>
</dbReference>
<dbReference type="PANTHER" id="PTHR43775">
    <property type="entry name" value="FATTY ACID SYNTHASE"/>
    <property type="match status" value="1"/>
</dbReference>
<dbReference type="InterPro" id="IPR049552">
    <property type="entry name" value="PKS_DH_N"/>
</dbReference>
<dbReference type="InterPro" id="IPR016036">
    <property type="entry name" value="Malonyl_transacylase_ACP-bd"/>
</dbReference>
<dbReference type="Gene3D" id="3.30.70.3290">
    <property type="match status" value="3"/>
</dbReference>
<dbReference type="Pfam" id="PF00109">
    <property type="entry name" value="ketoacyl-synt"/>
    <property type="match status" value="3"/>
</dbReference>
<evidence type="ECO:0000256" key="5">
    <source>
        <dbReference type="ARBA" id="ARBA00023194"/>
    </source>
</evidence>
<dbReference type="Pfam" id="PF22953">
    <property type="entry name" value="SpnB_Rossmann"/>
    <property type="match status" value="2"/>
</dbReference>
<feature type="domain" description="Carrier" evidence="10">
    <location>
        <begin position="2737"/>
        <end position="2812"/>
    </location>
</feature>
<keyword evidence="7" id="KW-0012">Acyltransferase</keyword>
<feature type="compositionally biased region" description="Pro residues" evidence="9">
    <location>
        <begin position="4161"/>
        <end position="4170"/>
    </location>
</feature>
<dbReference type="CDD" id="cd00833">
    <property type="entry name" value="PKS"/>
    <property type="match status" value="3"/>
</dbReference>
<reference evidence="13 14" key="1">
    <citation type="submission" date="2023-05" db="EMBL/GenBank/DDBJ databases">
        <title>Streptantibioticus silvisoli sp. nov., acidotolerant actinomycetes 1 from pine litter.</title>
        <authorList>
            <person name="Swiecimska M."/>
            <person name="Golinska P."/>
            <person name="Sangal V."/>
            <person name="Wachnowicz B."/>
            <person name="Goodfellow M."/>
        </authorList>
    </citation>
    <scope>NUCLEOTIDE SEQUENCE [LARGE SCALE GENOMIC DNA]</scope>
    <source>
        <strain evidence="13 14">DSM 42109</strain>
    </source>
</reference>
<dbReference type="InterPro" id="IPR036736">
    <property type="entry name" value="ACP-like_sf"/>
</dbReference>
<evidence type="ECO:0000313" key="14">
    <source>
        <dbReference type="Proteomes" id="UP001214441"/>
    </source>
</evidence>
<feature type="compositionally biased region" description="Basic and acidic residues" evidence="9">
    <location>
        <begin position="3272"/>
        <end position="3288"/>
    </location>
</feature>
<feature type="region of interest" description="Disordered" evidence="9">
    <location>
        <begin position="3261"/>
        <end position="3308"/>
    </location>
</feature>
<dbReference type="InterPro" id="IPR016035">
    <property type="entry name" value="Acyl_Trfase/lysoPLipase"/>
</dbReference>
<dbReference type="SUPFAM" id="SSF52151">
    <property type="entry name" value="FabD/lysophospholipase-like"/>
    <property type="match status" value="3"/>
</dbReference>
<dbReference type="PANTHER" id="PTHR43775:SF51">
    <property type="entry name" value="INACTIVE PHENOLPHTHIOCEROL SYNTHESIS POLYKETIDE SYNTHASE TYPE I PKS1-RELATED"/>
    <property type="match status" value="1"/>
</dbReference>
<feature type="domain" description="Ketosynthase family 3 (KS3)" evidence="11">
    <location>
        <begin position="36"/>
        <end position="453"/>
    </location>
</feature>
<dbReference type="InterPro" id="IPR049551">
    <property type="entry name" value="PKS_DH_C"/>
</dbReference>
<dbReference type="InterPro" id="IPR001227">
    <property type="entry name" value="Ac_transferase_dom_sf"/>
</dbReference>
<evidence type="ECO:0000259" key="11">
    <source>
        <dbReference type="PROSITE" id="PS52004"/>
    </source>
</evidence>
<dbReference type="InterPro" id="IPR057326">
    <property type="entry name" value="KR_dom"/>
</dbReference>
<feature type="active site" description="Proton acceptor; for dehydratase activity" evidence="8">
    <location>
        <position position="3765"/>
    </location>
</feature>
<feature type="region of interest" description="N-terminal hotdog fold" evidence="8">
    <location>
        <begin position="1938"/>
        <end position="2062"/>
    </location>
</feature>
<dbReference type="CDD" id="cd08956">
    <property type="entry name" value="KR_3_FAS_SDR_x"/>
    <property type="match status" value="1"/>
</dbReference>
<keyword evidence="6" id="KW-0511">Multifunctional enzyme</keyword>
<dbReference type="SUPFAM" id="SSF51735">
    <property type="entry name" value="NAD(P)-binding Rossmann-fold domains"/>
    <property type="match status" value="3"/>
</dbReference>
<dbReference type="InterPro" id="IPR006162">
    <property type="entry name" value="Ppantetheine_attach_site"/>
</dbReference>
<dbReference type="SMART" id="SM01294">
    <property type="entry name" value="PKS_PP_betabranch"/>
    <property type="match status" value="1"/>
</dbReference>
<feature type="active site" description="Proton donor; for dehydratase activity" evidence="8">
    <location>
        <position position="3929"/>
    </location>
</feature>
<feature type="active site" description="Proton acceptor; for dehydratase activity" evidence="8">
    <location>
        <position position="1970"/>
    </location>
</feature>
<dbReference type="PROSITE" id="PS50075">
    <property type="entry name" value="CARRIER"/>
    <property type="match status" value="2"/>
</dbReference>
<evidence type="ECO:0000259" key="10">
    <source>
        <dbReference type="PROSITE" id="PS50075"/>
    </source>
</evidence>
<dbReference type="InterPro" id="IPR014043">
    <property type="entry name" value="Acyl_transferase_dom"/>
</dbReference>
<keyword evidence="3" id="KW-0597">Phosphoprotein</keyword>
<feature type="domain" description="Ketosynthase family 3 (KS3)" evidence="11">
    <location>
        <begin position="1051"/>
        <end position="1477"/>
    </location>
</feature>
<dbReference type="InterPro" id="IPR013968">
    <property type="entry name" value="PKS_KR"/>
</dbReference>
<dbReference type="Gene3D" id="3.40.47.10">
    <property type="match status" value="3"/>
</dbReference>
<dbReference type="Gene3D" id="3.10.129.110">
    <property type="entry name" value="Polyketide synthase dehydratase"/>
    <property type="match status" value="2"/>
</dbReference>
<dbReference type="InterPro" id="IPR049900">
    <property type="entry name" value="PKS_mFAS_DH"/>
</dbReference>
<dbReference type="EMBL" id="JANCPR020000058">
    <property type="protein sequence ID" value="MDJ1137485.1"/>
    <property type="molecule type" value="Genomic_DNA"/>
</dbReference>
<feature type="region of interest" description="Disordered" evidence="9">
    <location>
        <begin position="912"/>
        <end position="952"/>
    </location>
</feature>
<dbReference type="InterPro" id="IPR020806">
    <property type="entry name" value="PKS_PP-bd"/>
</dbReference>
<dbReference type="Pfam" id="PF08659">
    <property type="entry name" value="KR"/>
    <property type="match status" value="1"/>
</dbReference>
<dbReference type="PROSITE" id="PS00012">
    <property type="entry name" value="PHOSPHOPANTETHEINE"/>
    <property type="match status" value="2"/>
</dbReference>
<dbReference type="RefSeq" id="WP_283742549.1">
    <property type="nucleotide sequence ID" value="NZ_JANCPR020000058.1"/>
</dbReference>
<dbReference type="Gene3D" id="3.40.366.10">
    <property type="entry name" value="Malonyl-Coenzyme A Acyl Carrier Protein, domain 2"/>
    <property type="match status" value="3"/>
</dbReference>
<proteinExistence type="predicted"/>
<evidence type="ECO:0000256" key="9">
    <source>
        <dbReference type="SAM" id="MobiDB-lite"/>
    </source>
</evidence>
<dbReference type="InterPro" id="IPR020841">
    <property type="entry name" value="PKS_Beta-ketoAc_synthase_dom"/>
</dbReference>
<feature type="region of interest" description="Disordered" evidence="9">
    <location>
        <begin position="4158"/>
        <end position="4177"/>
    </location>
</feature>
<keyword evidence="4" id="KW-0808">Transferase</keyword>
<feature type="compositionally biased region" description="Basic and acidic residues" evidence="9">
    <location>
        <begin position="1"/>
        <end position="12"/>
    </location>
</feature>
<dbReference type="InterPro" id="IPR014031">
    <property type="entry name" value="Ketoacyl_synth_C"/>
</dbReference>
<evidence type="ECO:0000313" key="13">
    <source>
        <dbReference type="EMBL" id="MDJ1137485.1"/>
    </source>
</evidence>
<dbReference type="Pfam" id="PF21089">
    <property type="entry name" value="PKS_DH_N"/>
    <property type="match status" value="2"/>
</dbReference>
<evidence type="ECO:0000259" key="12">
    <source>
        <dbReference type="PROSITE" id="PS52019"/>
    </source>
</evidence>
<dbReference type="Proteomes" id="UP001214441">
    <property type="component" value="Unassembled WGS sequence"/>
</dbReference>
<dbReference type="SMART" id="SM00823">
    <property type="entry name" value="PKS_PP"/>
    <property type="match status" value="2"/>
</dbReference>
<feature type="compositionally biased region" description="Low complexity" evidence="9">
    <location>
        <begin position="929"/>
        <end position="942"/>
    </location>
</feature>
<evidence type="ECO:0000256" key="1">
    <source>
        <dbReference type="ARBA" id="ARBA00004792"/>
    </source>
</evidence>
<feature type="non-terminal residue" evidence="13">
    <location>
        <position position="4177"/>
    </location>
</feature>
<evidence type="ECO:0000256" key="8">
    <source>
        <dbReference type="PROSITE-ProRule" id="PRU01363"/>
    </source>
</evidence>
<feature type="domain" description="PKS/mFAS DH" evidence="12">
    <location>
        <begin position="1938"/>
        <end position="2218"/>
    </location>
</feature>
<feature type="domain" description="PKS/mFAS DH" evidence="12">
    <location>
        <begin position="3733"/>
        <end position="4003"/>
    </location>
</feature>
<feature type="region of interest" description="Disordered" evidence="9">
    <location>
        <begin position="2218"/>
        <end position="2251"/>
    </location>
</feature>